<dbReference type="EMBL" id="BGPR01005272">
    <property type="protein sequence ID" value="GBN08575.1"/>
    <property type="molecule type" value="Genomic_DNA"/>
</dbReference>
<evidence type="ECO:0000256" key="1">
    <source>
        <dbReference type="SAM" id="MobiDB-lite"/>
    </source>
</evidence>
<feature type="compositionally biased region" description="Basic and acidic residues" evidence="1">
    <location>
        <begin position="81"/>
        <end position="95"/>
    </location>
</feature>
<gene>
    <name evidence="2" type="ORF">AVEN_264854_1</name>
</gene>
<name>A0A4Y2L1U4_ARAVE</name>
<dbReference type="AlphaFoldDB" id="A0A4Y2L1U4"/>
<evidence type="ECO:0000313" key="2">
    <source>
        <dbReference type="EMBL" id="GBN08575.1"/>
    </source>
</evidence>
<protein>
    <submittedName>
        <fullName evidence="2">Uncharacterized protein</fullName>
    </submittedName>
</protein>
<organism evidence="2 3">
    <name type="scientific">Araneus ventricosus</name>
    <name type="common">Orbweaver spider</name>
    <name type="synonym">Epeira ventricosa</name>
    <dbReference type="NCBI Taxonomy" id="182803"/>
    <lineage>
        <taxon>Eukaryota</taxon>
        <taxon>Metazoa</taxon>
        <taxon>Ecdysozoa</taxon>
        <taxon>Arthropoda</taxon>
        <taxon>Chelicerata</taxon>
        <taxon>Arachnida</taxon>
        <taxon>Araneae</taxon>
        <taxon>Araneomorphae</taxon>
        <taxon>Entelegynae</taxon>
        <taxon>Araneoidea</taxon>
        <taxon>Araneidae</taxon>
        <taxon>Araneus</taxon>
    </lineage>
</organism>
<accession>A0A4Y2L1U4</accession>
<proteinExistence type="predicted"/>
<comment type="caution">
    <text evidence="2">The sequence shown here is derived from an EMBL/GenBank/DDBJ whole genome shotgun (WGS) entry which is preliminary data.</text>
</comment>
<evidence type="ECO:0000313" key="3">
    <source>
        <dbReference type="Proteomes" id="UP000499080"/>
    </source>
</evidence>
<keyword evidence="3" id="KW-1185">Reference proteome</keyword>
<sequence length="95" mass="11011">MEYDSKFRHTQFQKTPTPSFFLKEALNADSIIMPQTTGEYGFLYPVAIPNFQDVRGMFRKNQLKHSPPSPNQKSHPTFAKPSKDSRKLLEHLNQT</sequence>
<reference evidence="2 3" key="1">
    <citation type="journal article" date="2019" name="Sci. Rep.">
        <title>Orb-weaving spider Araneus ventricosus genome elucidates the spidroin gene catalogue.</title>
        <authorList>
            <person name="Kono N."/>
            <person name="Nakamura H."/>
            <person name="Ohtoshi R."/>
            <person name="Moran D.A.P."/>
            <person name="Shinohara A."/>
            <person name="Yoshida Y."/>
            <person name="Fujiwara M."/>
            <person name="Mori M."/>
            <person name="Tomita M."/>
            <person name="Arakawa K."/>
        </authorList>
    </citation>
    <scope>NUCLEOTIDE SEQUENCE [LARGE SCALE GENOMIC DNA]</scope>
</reference>
<dbReference type="Proteomes" id="UP000499080">
    <property type="component" value="Unassembled WGS sequence"/>
</dbReference>
<feature type="region of interest" description="Disordered" evidence="1">
    <location>
        <begin position="61"/>
        <end position="95"/>
    </location>
</feature>